<reference evidence="6" key="2">
    <citation type="submission" date="2014-12" db="EMBL/GenBank/DDBJ databases">
        <authorList>
            <person name="Jaenicke S."/>
        </authorList>
    </citation>
    <scope>NUCLEOTIDE SEQUENCE [LARGE SCALE GENOMIC DNA]</scope>
</reference>
<dbReference type="PRINTS" id="PR00625">
    <property type="entry name" value="JDOMAIN"/>
</dbReference>
<dbReference type="SUPFAM" id="SSF46565">
    <property type="entry name" value="Chaperone J-domain"/>
    <property type="match status" value="1"/>
</dbReference>
<gene>
    <name evidence="3" type="ORF">HAL011_01410</name>
    <name evidence="4" type="ORF">HAL09_10890</name>
</gene>
<reference evidence="5" key="3">
    <citation type="submission" date="2014-12" db="EMBL/GenBank/DDBJ databases">
        <authorList>
            <person name="Smet A."/>
        </authorList>
    </citation>
    <scope>NUCLEOTIDE SEQUENCE [LARGE SCALE GENOMIC DNA]</scope>
</reference>
<dbReference type="AlphaFoldDB" id="A0A0K2XAY1"/>
<dbReference type="CDD" id="cd06257">
    <property type="entry name" value="DnaJ"/>
    <property type="match status" value="1"/>
</dbReference>
<evidence type="ECO:0000256" key="1">
    <source>
        <dbReference type="ARBA" id="ARBA00023186"/>
    </source>
</evidence>
<dbReference type="RefSeq" id="WP_231624636.1">
    <property type="nucleotide sequence ID" value="NZ_CDML01000005.1"/>
</dbReference>
<keyword evidence="5" id="KW-1185">Reference proteome</keyword>
<dbReference type="STRING" id="1578720.HAL011_01410"/>
<dbReference type="PANTHER" id="PTHR44145">
    <property type="entry name" value="DNAJ HOMOLOG SUBFAMILY A MEMBER 3, MITOCHONDRIAL"/>
    <property type="match status" value="1"/>
</dbReference>
<dbReference type="Pfam" id="PF00226">
    <property type="entry name" value="DnaJ"/>
    <property type="match status" value="1"/>
</dbReference>
<dbReference type="Proteomes" id="UP000038622">
    <property type="component" value="Unassembled WGS sequence"/>
</dbReference>
<protein>
    <recommendedName>
        <fullName evidence="2">J domain-containing protein</fullName>
    </recommendedName>
</protein>
<evidence type="ECO:0000313" key="4">
    <source>
        <dbReference type="EMBL" id="CRF44500.1"/>
    </source>
</evidence>
<evidence type="ECO:0000259" key="2">
    <source>
        <dbReference type="PROSITE" id="PS50076"/>
    </source>
</evidence>
<evidence type="ECO:0000313" key="6">
    <source>
        <dbReference type="Proteomes" id="UP000041394"/>
    </source>
</evidence>
<evidence type="ECO:0000313" key="5">
    <source>
        <dbReference type="Proteomes" id="UP000038622"/>
    </source>
</evidence>
<dbReference type="PROSITE" id="PS50076">
    <property type="entry name" value="DNAJ_2"/>
    <property type="match status" value="1"/>
</dbReference>
<dbReference type="Gene3D" id="1.10.287.110">
    <property type="entry name" value="DnaJ domain"/>
    <property type="match status" value="1"/>
</dbReference>
<name>A0A0K2XAY1_9HELI</name>
<dbReference type="InterPro" id="IPR051938">
    <property type="entry name" value="Apopto_cytoskel_mod"/>
</dbReference>
<dbReference type="InterPro" id="IPR001623">
    <property type="entry name" value="DnaJ_domain"/>
</dbReference>
<keyword evidence="1" id="KW-0143">Chaperone</keyword>
<sequence length="278" mass="32609">MQIKTKAAKTLPAPQKTSTANQFIEVCLDPFLYAKTSIYLKKHFPEHVKFKHTLILLEKTSLKKAYLLNRLLYAKYALHPFNSPDMFNLLLEKILSNAHLPVVFKESYTPKIRAKPLLALVPKVEIQAIYMHSRLVFYYTHFLAREFLHGLFAPFILLETPFKDPSNKRGFLHETHAHLDALQVLMSLKNPHFKHAYIQFIYPTQKLFLTRQEELILKALRTLGLGVMHSKEEIKRRYLELAKLYHPDTAPSTKPPHHNIRKQRFLEVMEAYKILKNL</sequence>
<dbReference type="SMART" id="SM00271">
    <property type="entry name" value="DnaJ"/>
    <property type="match status" value="1"/>
</dbReference>
<dbReference type="Proteomes" id="UP000041394">
    <property type="component" value="Unassembled WGS sequence"/>
</dbReference>
<dbReference type="EMBL" id="CDML01000005">
    <property type="protein sequence ID" value="CRF40385.1"/>
    <property type="molecule type" value="Genomic_DNA"/>
</dbReference>
<evidence type="ECO:0000313" key="3">
    <source>
        <dbReference type="EMBL" id="CRF40385.1"/>
    </source>
</evidence>
<feature type="domain" description="J" evidence="2">
    <location>
        <begin position="218"/>
        <end position="278"/>
    </location>
</feature>
<dbReference type="PANTHER" id="PTHR44145:SF3">
    <property type="entry name" value="DNAJ HOMOLOG SUBFAMILY A MEMBER 3, MITOCHONDRIAL"/>
    <property type="match status" value="1"/>
</dbReference>
<dbReference type="InterPro" id="IPR036869">
    <property type="entry name" value="J_dom_sf"/>
</dbReference>
<accession>A0A0K2XAY1</accession>
<reference evidence="4" key="1">
    <citation type="submission" date="2014-12" db="EMBL/GenBank/DDBJ databases">
        <title>Whole genome sequences of four Staphylococcus schleiferi canine isolates.</title>
        <authorList>
            <person name="Misic A.M."/>
            <person name="Cain C."/>
            <person name="Morris D.O."/>
            <person name="Rankin S."/>
            <person name="Beiting D."/>
        </authorList>
    </citation>
    <scope>NUCLEOTIDE SEQUENCE</scope>
    <source>
        <strain evidence="3">ASB11</strain>
        <strain evidence="4">ASB9</strain>
    </source>
</reference>
<proteinExistence type="predicted"/>
<dbReference type="EMBL" id="CDMN01000043">
    <property type="protein sequence ID" value="CRF44500.1"/>
    <property type="molecule type" value="Genomic_DNA"/>
</dbReference>
<organism evidence="4 6">
    <name type="scientific">Helicobacter ailurogastricus</name>
    <dbReference type="NCBI Taxonomy" id="1578720"/>
    <lineage>
        <taxon>Bacteria</taxon>
        <taxon>Pseudomonadati</taxon>
        <taxon>Campylobacterota</taxon>
        <taxon>Epsilonproteobacteria</taxon>
        <taxon>Campylobacterales</taxon>
        <taxon>Helicobacteraceae</taxon>
        <taxon>Helicobacter</taxon>
    </lineage>
</organism>